<dbReference type="AlphaFoldDB" id="A0A8J6TE78"/>
<organism evidence="1 2">
    <name type="scientific">Candidatus Desulfolinea nitratireducens</name>
    <dbReference type="NCBI Taxonomy" id="2841698"/>
    <lineage>
        <taxon>Bacteria</taxon>
        <taxon>Bacillati</taxon>
        <taxon>Chloroflexota</taxon>
        <taxon>Anaerolineae</taxon>
        <taxon>Anaerolineales</taxon>
        <taxon>Anaerolineales incertae sedis</taxon>
        <taxon>Candidatus Desulfolinea</taxon>
    </lineage>
</organism>
<evidence type="ECO:0000313" key="1">
    <source>
        <dbReference type="EMBL" id="MBC8334811.1"/>
    </source>
</evidence>
<proteinExistence type="predicted"/>
<sequence length="65" mass="7625">MEKTIKNIVEKKFMSILEDKDLWATNFQNGWLADLQRKGKINWDSYLRPKNRVPISGKSVDLKTS</sequence>
<dbReference type="EMBL" id="JACNJN010000080">
    <property type="protein sequence ID" value="MBC8334811.1"/>
    <property type="molecule type" value="Genomic_DNA"/>
</dbReference>
<name>A0A8J6TE78_9CHLR</name>
<feature type="non-terminal residue" evidence="1">
    <location>
        <position position="65"/>
    </location>
</feature>
<dbReference type="Proteomes" id="UP000614469">
    <property type="component" value="Unassembled WGS sequence"/>
</dbReference>
<reference evidence="1 2" key="1">
    <citation type="submission" date="2020-08" db="EMBL/GenBank/DDBJ databases">
        <title>Bridging the membrane lipid divide: bacteria of the FCB group superphylum have the potential to synthesize archaeal ether lipids.</title>
        <authorList>
            <person name="Villanueva L."/>
            <person name="Von Meijenfeldt F.A.B."/>
            <person name="Westbye A.B."/>
            <person name="Yadav S."/>
            <person name="Hopmans E.C."/>
            <person name="Dutilh B.E."/>
            <person name="Sinninghe Damste J.S."/>
        </authorList>
    </citation>
    <scope>NUCLEOTIDE SEQUENCE [LARGE SCALE GENOMIC DNA]</scope>
    <source>
        <strain evidence="1">NIOZ-UU36</strain>
    </source>
</reference>
<protein>
    <submittedName>
        <fullName evidence="1">Uncharacterized protein</fullName>
    </submittedName>
</protein>
<accession>A0A8J6TE78</accession>
<gene>
    <name evidence="1" type="ORF">H8E29_06065</name>
</gene>
<evidence type="ECO:0000313" key="2">
    <source>
        <dbReference type="Proteomes" id="UP000614469"/>
    </source>
</evidence>
<comment type="caution">
    <text evidence="1">The sequence shown here is derived from an EMBL/GenBank/DDBJ whole genome shotgun (WGS) entry which is preliminary data.</text>
</comment>